<reference evidence="3 4" key="1">
    <citation type="submission" date="2024-03" db="EMBL/GenBank/DDBJ databases">
        <title>Complete genome of BD2.</title>
        <authorList>
            <person name="Cao G."/>
        </authorList>
    </citation>
    <scope>NUCLEOTIDE SEQUENCE [LARGE SCALE GENOMIC DNA]</scope>
    <source>
        <strain evidence="3 4">BD2</strain>
    </source>
</reference>
<dbReference type="Proteomes" id="UP001476583">
    <property type="component" value="Chromosome"/>
</dbReference>
<keyword evidence="1" id="KW-0732">Signal</keyword>
<proteinExistence type="predicted"/>
<dbReference type="InterPro" id="IPR037126">
    <property type="entry name" value="PdaC/RsiV-like_sf"/>
</dbReference>
<dbReference type="Gene3D" id="3.90.640.20">
    <property type="entry name" value="Heat-shock cognate protein, ATPase"/>
    <property type="match status" value="1"/>
</dbReference>
<accession>A0ABZ2RDX2</accession>
<evidence type="ECO:0000259" key="2">
    <source>
        <dbReference type="Pfam" id="PF11738"/>
    </source>
</evidence>
<gene>
    <name evidence="3" type="ORF">WG219_18295</name>
</gene>
<evidence type="ECO:0000313" key="4">
    <source>
        <dbReference type="Proteomes" id="UP001476583"/>
    </source>
</evidence>
<dbReference type="EMBL" id="CP148074">
    <property type="protein sequence ID" value="WXL25231.1"/>
    <property type="molecule type" value="Genomic_DNA"/>
</dbReference>
<dbReference type="InterPro" id="IPR021729">
    <property type="entry name" value="DUF3298"/>
</dbReference>
<keyword evidence="4" id="KW-1185">Reference proteome</keyword>
<sequence>MQLVKIAYLISFSLLLAACQSIGTRHTDIKYTRHATEEVKAGCQGEQCPLVNIDTLNFPSEPNLNALIEKRLLEMTRLTPDQQLAPTLADYTREYLRDAPDRNSTYLQAKVREQHDGLVVIEFATYLDTGGAHGMPGRGFINYSIDEDRALTLADMLIPGQEDAFWNAVKVAHNSWLIHSRMDRDPEFVKNWPFVRSPNVAFLKAGALVKYDVYAIAPYSMGHIELLIPYKRLTGILKPEKFPAQAE</sequence>
<feature type="domain" description="DUF3298" evidence="2">
    <location>
        <begin position="155"/>
        <end position="231"/>
    </location>
</feature>
<feature type="signal peptide" evidence="1">
    <location>
        <begin position="1"/>
        <end position="17"/>
    </location>
</feature>
<feature type="chain" id="PRO_5045231190" evidence="1">
    <location>
        <begin position="18"/>
        <end position="247"/>
    </location>
</feature>
<protein>
    <submittedName>
        <fullName evidence="3">RsiV family protein</fullName>
    </submittedName>
</protein>
<evidence type="ECO:0000256" key="1">
    <source>
        <dbReference type="SAM" id="SignalP"/>
    </source>
</evidence>
<dbReference type="Gene3D" id="3.30.565.40">
    <property type="entry name" value="Fervidobacterium nodosum Rt17-B1 like"/>
    <property type="match status" value="1"/>
</dbReference>
<dbReference type="PROSITE" id="PS51257">
    <property type="entry name" value="PROKAR_LIPOPROTEIN"/>
    <property type="match status" value="1"/>
</dbReference>
<dbReference type="Pfam" id="PF11738">
    <property type="entry name" value="DUF3298"/>
    <property type="match status" value="1"/>
</dbReference>
<organism evidence="3 4">
    <name type="scientific">Ectopseudomonas mendocina</name>
    <name type="common">Pseudomonas mendocina</name>
    <dbReference type="NCBI Taxonomy" id="300"/>
    <lineage>
        <taxon>Bacteria</taxon>
        <taxon>Pseudomonadati</taxon>
        <taxon>Pseudomonadota</taxon>
        <taxon>Gammaproteobacteria</taxon>
        <taxon>Pseudomonadales</taxon>
        <taxon>Pseudomonadaceae</taxon>
        <taxon>Ectopseudomonas</taxon>
    </lineage>
</organism>
<name>A0ABZ2RDX2_ECTME</name>
<evidence type="ECO:0000313" key="3">
    <source>
        <dbReference type="EMBL" id="WXL25231.1"/>
    </source>
</evidence>